<feature type="domain" description="ABC transporter" evidence="4">
    <location>
        <begin position="2"/>
        <end position="230"/>
    </location>
</feature>
<evidence type="ECO:0000259" key="4">
    <source>
        <dbReference type="PROSITE" id="PS50893"/>
    </source>
</evidence>
<name>J7INH5_DESMD</name>
<keyword evidence="2" id="KW-0547">Nucleotide-binding</keyword>
<keyword evidence="1" id="KW-0813">Transport</keyword>
<dbReference type="SMART" id="SM00382">
    <property type="entry name" value="AAA"/>
    <property type="match status" value="1"/>
</dbReference>
<evidence type="ECO:0000313" key="6">
    <source>
        <dbReference type="Proteomes" id="UP000005262"/>
    </source>
</evidence>
<evidence type="ECO:0000256" key="1">
    <source>
        <dbReference type="ARBA" id="ARBA00022448"/>
    </source>
</evidence>
<dbReference type="PROSITE" id="PS50893">
    <property type="entry name" value="ABC_TRANSPORTER_2"/>
    <property type="match status" value="1"/>
</dbReference>
<dbReference type="Pfam" id="PF00005">
    <property type="entry name" value="ABC_tran"/>
    <property type="match status" value="1"/>
</dbReference>
<keyword evidence="6" id="KW-1185">Reference proteome</keyword>
<evidence type="ECO:0000256" key="3">
    <source>
        <dbReference type="ARBA" id="ARBA00022840"/>
    </source>
</evidence>
<protein>
    <submittedName>
        <fullName evidence="5">ABC-type multidrug transport system, ATPase component</fullName>
    </submittedName>
</protein>
<keyword evidence="3" id="KW-0067">ATP-binding</keyword>
<evidence type="ECO:0000313" key="5">
    <source>
        <dbReference type="EMBL" id="AFQ43357.1"/>
    </source>
</evidence>
<dbReference type="SUPFAM" id="SSF52540">
    <property type="entry name" value="P-loop containing nucleoside triphosphate hydrolases"/>
    <property type="match status" value="1"/>
</dbReference>
<dbReference type="KEGG" id="dmi:Desmer_1350"/>
<gene>
    <name evidence="5" type="ordered locus">Desmer_1350</name>
</gene>
<dbReference type="InterPro" id="IPR003593">
    <property type="entry name" value="AAA+_ATPase"/>
</dbReference>
<dbReference type="STRING" id="768704.Desmer_1350"/>
<sequence>MNNVLEVCGLNKSYDTFSLKDVSFKIPKGYIMGFIGPNGAGKTTTIKSILNMIHYQSGEVRLFEMDSKDKAALINEQIGVVMDSPLYVEDWTMSDVETAVSPFYRHWDSKKYAELLKRFEIEKKKKVKELSRGLKVKLMIAVALSHEAKLLILDEPTSGLDPVARDELCDMLADFVIDQNKSILFSTHITADLEKIADYITFILNGRIVFSGLKENLLEKYVLVKGGLREINPEQRKLIIGLREHGTGFEGIAESESIGRLPKDLLIEPVTLDDIIIYMSKGAKLHE</sequence>
<dbReference type="InterPro" id="IPR027417">
    <property type="entry name" value="P-loop_NTPase"/>
</dbReference>
<dbReference type="EMBL" id="CP003629">
    <property type="protein sequence ID" value="AFQ43357.1"/>
    <property type="molecule type" value="Genomic_DNA"/>
</dbReference>
<dbReference type="InterPro" id="IPR051782">
    <property type="entry name" value="ABC_Transporter_VariousFunc"/>
</dbReference>
<dbReference type="HOGENOM" id="CLU_000604_1_2_9"/>
<reference evidence="6" key="2">
    <citation type="submission" date="2012-08" db="EMBL/GenBank/DDBJ databases">
        <title>Finished genome of Desulfosporosinus meridiei DSM 13257.</title>
        <authorList>
            <person name="Huntemann M."/>
            <person name="Wei C.-L."/>
            <person name="Han J."/>
            <person name="Detter J.C."/>
            <person name="Han C."/>
            <person name="Davenport K."/>
            <person name="Daligault H."/>
            <person name="Erkkila T."/>
            <person name="Gu W."/>
            <person name="Munk A.C.C."/>
            <person name="Teshima H."/>
            <person name="Xu Y."/>
            <person name="Chain P."/>
            <person name="Tapia R."/>
            <person name="Chen A."/>
            <person name="Krypides N."/>
            <person name="Mavromatis K."/>
            <person name="Markowitz V."/>
            <person name="Szeto E."/>
            <person name="Ivanova N."/>
            <person name="Mikhailova N."/>
            <person name="Ovchinnikova G."/>
            <person name="Pagani I."/>
            <person name="Pati A."/>
            <person name="Goodwin L."/>
            <person name="Peters L."/>
            <person name="Pitluck S."/>
            <person name="Woyke T."/>
            <person name="Pester M."/>
            <person name="Spring S."/>
            <person name="Ollivier B."/>
            <person name="Rattei T."/>
            <person name="Klenk H.-P."/>
            <person name="Wagner M."/>
            <person name="Loy A."/>
        </authorList>
    </citation>
    <scope>NUCLEOTIDE SEQUENCE [LARGE SCALE GENOMIC DNA]</scope>
    <source>
        <strain evidence="6">ATCC BAA-275 / DSM 13257 / NCIMB 13706 / S10</strain>
    </source>
</reference>
<dbReference type="PANTHER" id="PTHR42939:SF3">
    <property type="entry name" value="ABC TRANSPORTER ATP-BINDING COMPONENT"/>
    <property type="match status" value="1"/>
</dbReference>
<accession>J7INH5</accession>
<dbReference type="Proteomes" id="UP000005262">
    <property type="component" value="Chromosome"/>
</dbReference>
<evidence type="ECO:0000256" key="2">
    <source>
        <dbReference type="ARBA" id="ARBA00022741"/>
    </source>
</evidence>
<dbReference type="GO" id="GO:0005524">
    <property type="term" value="F:ATP binding"/>
    <property type="evidence" value="ECO:0007669"/>
    <property type="project" value="UniProtKB-KW"/>
</dbReference>
<dbReference type="AlphaFoldDB" id="J7INH5"/>
<dbReference type="CDD" id="cd03230">
    <property type="entry name" value="ABC_DR_subfamily_A"/>
    <property type="match status" value="1"/>
</dbReference>
<dbReference type="Gene3D" id="3.40.50.300">
    <property type="entry name" value="P-loop containing nucleotide triphosphate hydrolases"/>
    <property type="match status" value="1"/>
</dbReference>
<dbReference type="PANTHER" id="PTHR42939">
    <property type="entry name" value="ABC TRANSPORTER ATP-BINDING PROTEIN ALBC-RELATED"/>
    <property type="match status" value="1"/>
</dbReference>
<organism evidence="5 6">
    <name type="scientific">Desulfosporosinus meridiei (strain ATCC BAA-275 / DSM 13257 / KCTC 12902 / NCIMB 13706 / S10)</name>
    <dbReference type="NCBI Taxonomy" id="768704"/>
    <lineage>
        <taxon>Bacteria</taxon>
        <taxon>Bacillati</taxon>
        <taxon>Bacillota</taxon>
        <taxon>Clostridia</taxon>
        <taxon>Eubacteriales</taxon>
        <taxon>Desulfitobacteriaceae</taxon>
        <taxon>Desulfosporosinus</taxon>
    </lineage>
</organism>
<dbReference type="RefSeq" id="WP_014902276.1">
    <property type="nucleotide sequence ID" value="NC_018515.1"/>
</dbReference>
<dbReference type="InterPro" id="IPR003439">
    <property type="entry name" value="ABC_transporter-like_ATP-bd"/>
</dbReference>
<reference evidence="5 6" key="1">
    <citation type="journal article" date="2012" name="J. Bacteriol.">
        <title>Complete genome sequences of Desulfosporosinus orientis DSM765T, Desulfosporosinus youngiae DSM17734T, Desulfosporosinus meridiei DSM13257T, and Desulfosporosinus acidiphilus DSM22704T.</title>
        <authorList>
            <person name="Pester M."/>
            <person name="Brambilla E."/>
            <person name="Alazard D."/>
            <person name="Rattei T."/>
            <person name="Weinmaier T."/>
            <person name="Han J."/>
            <person name="Lucas S."/>
            <person name="Lapidus A."/>
            <person name="Cheng J.F."/>
            <person name="Goodwin L."/>
            <person name="Pitluck S."/>
            <person name="Peters L."/>
            <person name="Ovchinnikova G."/>
            <person name="Teshima H."/>
            <person name="Detter J.C."/>
            <person name="Han C.S."/>
            <person name="Tapia R."/>
            <person name="Land M.L."/>
            <person name="Hauser L."/>
            <person name="Kyrpides N.C."/>
            <person name="Ivanova N.N."/>
            <person name="Pagani I."/>
            <person name="Huntmann M."/>
            <person name="Wei C.L."/>
            <person name="Davenport K.W."/>
            <person name="Daligault H."/>
            <person name="Chain P.S."/>
            <person name="Chen A."/>
            <person name="Mavromatis K."/>
            <person name="Markowitz V."/>
            <person name="Szeto E."/>
            <person name="Mikhailova N."/>
            <person name="Pati A."/>
            <person name="Wagner M."/>
            <person name="Woyke T."/>
            <person name="Ollivier B."/>
            <person name="Klenk H.P."/>
            <person name="Spring S."/>
            <person name="Loy A."/>
        </authorList>
    </citation>
    <scope>NUCLEOTIDE SEQUENCE [LARGE SCALE GENOMIC DNA]</scope>
    <source>
        <strain evidence="6">ATCC BAA-275 / DSM 13257 / NCIMB 13706 / S10</strain>
    </source>
</reference>
<dbReference type="eggNOG" id="COG1131">
    <property type="taxonomic scope" value="Bacteria"/>
</dbReference>
<dbReference type="OrthoDB" id="9804819at2"/>
<dbReference type="GO" id="GO:0016887">
    <property type="term" value="F:ATP hydrolysis activity"/>
    <property type="evidence" value="ECO:0007669"/>
    <property type="project" value="InterPro"/>
</dbReference>
<proteinExistence type="predicted"/>